<evidence type="ECO:0000256" key="1">
    <source>
        <dbReference type="SAM" id="SignalP"/>
    </source>
</evidence>
<evidence type="ECO:0000313" key="3">
    <source>
        <dbReference type="Proteomes" id="UP000664073"/>
    </source>
</evidence>
<dbReference type="AlphaFoldDB" id="A0A939KRE8"/>
<gene>
    <name evidence="2" type="ORF">J2D77_16995</name>
</gene>
<evidence type="ECO:0008006" key="4">
    <source>
        <dbReference type="Google" id="ProtNLM"/>
    </source>
</evidence>
<dbReference type="Proteomes" id="UP000664073">
    <property type="component" value="Unassembled WGS sequence"/>
</dbReference>
<accession>A0A939KRE8</accession>
<dbReference type="EMBL" id="JAFVMH010000028">
    <property type="protein sequence ID" value="MBO1326829.1"/>
    <property type="molecule type" value="Genomic_DNA"/>
</dbReference>
<feature type="signal peptide" evidence="1">
    <location>
        <begin position="1"/>
        <end position="23"/>
    </location>
</feature>
<comment type="caution">
    <text evidence="2">The sequence shown here is derived from an EMBL/GenBank/DDBJ whole genome shotgun (WGS) entry which is preliminary data.</text>
</comment>
<name>A0A939KRE8_9PROT</name>
<reference evidence="2" key="1">
    <citation type="submission" date="2021-03" db="EMBL/GenBank/DDBJ databases">
        <title>The complete genome sequence of Acetobacter sp. TBRC 12339.</title>
        <authorList>
            <person name="Charoenyingcharoen P."/>
            <person name="Yukphan P."/>
        </authorList>
    </citation>
    <scope>NUCLEOTIDE SEQUENCE</scope>
    <source>
        <strain evidence="2">TBRC 12339</strain>
    </source>
</reference>
<protein>
    <recommendedName>
        <fullName evidence="4">SH3 domain-containing protein</fullName>
    </recommendedName>
</protein>
<keyword evidence="1" id="KW-0732">Signal</keyword>
<keyword evidence="3" id="KW-1185">Reference proteome</keyword>
<organism evidence="2 3">
    <name type="scientific">Acetobacter garciniae</name>
    <dbReference type="NCBI Taxonomy" id="2817435"/>
    <lineage>
        <taxon>Bacteria</taxon>
        <taxon>Pseudomonadati</taxon>
        <taxon>Pseudomonadota</taxon>
        <taxon>Alphaproteobacteria</taxon>
        <taxon>Acetobacterales</taxon>
        <taxon>Acetobacteraceae</taxon>
        <taxon>Acetobacter</taxon>
    </lineage>
</organism>
<dbReference type="RefSeq" id="WP_207847711.1">
    <property type="nucleotide sequence ID" value="NZ_JAFVMH010000028.1"/>
</dbReference>
<evidence type="ECO:0000313" key="2">
    <source>
        <dbReference type="EMBL" id="MBO1326829.1"/>
    </source>
</evidence>
<feature type="chain" id="PRO_5037358856" description="SH3 domain-containing protein" evidence="1">
    <location>
        <begin position="24"/>
        <end position="157"/>
    </location>
</feature>
<proteinExistence type="predicted"/>
<sequence>MSSLTTAALAVALLATCATSAMAQSFSPAELDRMAQERQREIGPRNWGPPVAAKPDGALIPLPGPAACMSPRTDFEPVYAGPGTTFRKAGVAAPQLAVSTTRVNGWAKIYRAGGTSAWIPEGDLVPYRPSLSDHPTGCKVDGIRPADRMVIFSYPVR</sequence>